<accession>A0ABW9B5S5</accession>
<organism evidence="1 2">
    <name type="scientific">Paraburkholderia dipogonis</name>
    <dbReference type="NCBI Taxonomy" id="1211383"/>
    <lineage>
        <taxon>Bacteria</taxon>
        <taxon>Pseudomonadati</taxon>
        <taxon>Pseudomonadota</taxon>
        <taxon>Betaproteobacteria</taxon>
        <taxon>Burkholderiales</taxon>
        <taxon>Burkholderiaceae</taxon>
        <taxon>Paraburkholderia</taxon>
    </lineage>
</organism>
<sequence>PEGSTSRRASSAHTYRLLIFKDRLRIHHRTGTARRQHHNYPAPLRSASLHQQQRNEIMESERQVVNPFAQYFSES</sequence>
<gene>
    <name evidence="1" type="ORF">PQR57_43940</name>
</gene>
<proteinExistence type="predicted"/>
<name>A0ABW9B5S5_9BURK</name>
<comment type="caution">
    <text evidence="1">The sequence shown here is derived from an EMBL/GenBank/DDBJ whole genome shotgun (WGS) entry which is preliminary data.</text>
</comment>
<reference evidence="1 2" key="1">
    <citation type="journal article" date="2024" name="Chem. Sci.">
        <title>Discovery of megapolipeptins by genome mining of a Burkholderiales bacteria collection.</title>
        <authorList>
            <person name="Paulo B.S."/>
            <person name="Recchia M.J.J."/>
            <person name="Lee S."/>
            <person name="Fergusson C.H."/>
            <person name="Romanowski S.B."/>
            <person name="Hernandez A."/>
            <person name="Krull N."/>
            <person name="Liu D.Y."/>
            <person name="Cavanagh H."/>
            <person name="Bos A."/>
            <person name="Gray C.A."/>
            <person name="Murphy B.T."/>
            <person name="Linington R.G."/>
            <person name="Eustaquio A.S."/>
        </authorList>
    </citation>
    <scope>NUCLEOTIDE SEQUENCE [LARGE SCALE GENOMIC DNA]</scope>
    <source>
        <strain evidence="1 2">RL17-350-BIC-A</strain>
    </source>
</reference>
<dbReference type="EMBL" id="JAQQEZ010000072">
    <property type="protein sequence ID" value="MFM0007873.1"/>
    <property type="molecule type" value="Genomic_DNA"/>
</dbReference>
<keyword evidence="2" id="KW-1185">Reference proteome</keyword>
<feature type="non-terminal residue" evidence="1">
    <location>
        <position position="1"/>
    </location>
</feature>
<dbReference type="RefSeq" id="WP_408182657.1">
    <property type="nucleotide sequence ID" value="NZ_JAQQEZ010000072.1"/>
</dbReference>
<protein>
    <submittedName>
        <fullName evidence="1">Uncharacterized protein</fullName>
    </submittedName>
</protein>
<evidence type="ECO:0000313" key="2">
    <source>
        <dbReference type="Proteomes" id="UP001629230"/>
    </source>
</evidence>
<evidence type="ECO:0000313" key="1">
    <source>
        <dbReference type="EMBL" id="MFM0007873.1"/>
    </source>
</evidence>
<dbReference type="Proteomes" id="UP001629230">
    <property type="component" value="Unassembled WGS sequence"/>
</dbReference>